<feature type="domain" description="YknX-like C-terminal permuted SH3-like" evidence="4">
    <location>
        <begin position="307"/>
        <end position="373"/>
    </location>
</feature>
<proteinExistence type="inferred from homology"/>
<dbReference type="SUPFAM" id="SSF111369">
    <property type="entry name" value="HlyD-like secretion proteins"/>
    <property type="match status" value="1"/>
</dbReference>
<feature type="domain" description="CzcB-like barrel-sandwich hybrid" evidence="3">
    <location>
        <begin position="97"/>
        <end position="214"/>
    </location>
</feature>
<protein>
    <submittedName>
        <fullName evidence="5">Putative Co/Zn/Cd efflux system membrane fusion protein</fullName>
    </submittedName>
</protein>
<dbReference type="Gene3D" id="2.40.50.100">
    <property type="match status" value="2"/>
</dbReference>
<gene>
    <name evidence="5" type="ORF">ADIS_3683</name>
</gene>
<dbReference type="PROSITE" id="PS51257">
    <property type="entry name" value="PROKAR_LIPOPROTEIN"/>
    <property type="match status" value="1"/>
</dbReference>
<dbReference type="OrthoDB" id="9806939at2"/>
<name>R7ZNY2_9BACT</name>
<dbReference type="InterPro" id="IPR058647">
    <property type="entry name" value="BSH_CzcB-like"/>
</dbReference>
<feature type="coiled-coil region" evidence="2">
    <location>
        <begin position="129"/>
        <end position="194"/>
    </location>
</feature>
<evidence type="ECO:0000259" key="4">
    <source>
        <dbReference type="Pfam" id="PF25989"/>
    </source>
</evidence>
<accession>R7ZNY2</accession>
<dbReference type="PATRIC" id="fig|1288963.3.peg.3677"/>
<dbReference type="GO" id="GO:0015562">
    <property type="term" value="F:efflux transmembrane transporter activity"/>
    <property type="evidence" value="ECO:0007669"/>
    <property type="project" value="TreeGrafter"/>
</dbReference>
<comment type="similarity">
    <text evidence="1">Belongs to the membrane fusion protein (MFP) (TC 8.A.1) family.</text>
</comment>
<evidence type="ECO:0000259" key="3">
    <source>
        <dbReference type="Pfam" id="PF25973"/>
    </source>
</evidence>
<comment type="caution">
    <text evidence="5">The sequence shown here is derived from an EMBL/GenBank/DDBJ whole genome shotgun (WGS) entry which is preliminary data.</text>
</comment>
<dbReference type="RefSeq" id="WP_010855814.1">
    <property type="nucleotide sequence ID" value="NZ_AQHR01000096.1"/>
</dbReference>
<dbReference type="InterPro" id="IPR006143">
    <property type="entry name" value="RND_pump_MFP"/>
</dbReference>
<dbReference type="PANTHER" id="PTHR30469">
    <property type="entry name" value="MULTIDRUG RESISTANCE PROTEIN MDTA"/>
    <property type="match status" value="1"/>
</dbReference>
<keyword evidence="2" id="KW-0175">Coiled coil</keyword>
<evidence type="ECO:0000256" key="1">
    <source>
        <dbReference type="ARBA" id="ARBA00009477"/>
    </source>
</evidence>
<keyword evidence="6" id="KW-1185">Reference proteome</keyword>
<dbReference type="NCBIfam" id="TIGR01730">
    <property type="entry name" value="RND_mfp"/>
    <property type="match status" value="1"/>
</dbReference>
<dbReference type="PANTHER" id="PTHR30469:SF15">
    <property type="entry name" value="HLYD FAMILY OF SECRETION PROTEINS"/>
    <property type="match status" value="1"/>
</dbReference>
<dbReference type="EMBL" id="AQHR01000096">
    <property type="protein sequence ID" value="EON75792.1"/>
    <property type="molecule type" value="Genomic_DNA"/>
</dbReference>
<dbReference type="GO" id="GO:1990281">
    <property type="term" value="C:efflux pump complex"/>
    <property type="evidence" value="ECO:0007669"/>
    <property type="project" value="TreeGrafter"/>
</dbReference>
<dbReference type="Pfam" id="PF25973">
    <property type="entry name" value="BSH_CzcB"/>
    <property type="match status" value="1"/>
</dbReference>
<evidence type="ECO:0000313" key="6">
    <source>
        <dbReference type="Proteomes" id="UP000013909"/>
    </source>
</evidence>
<dbReference type="STRING" id="1232681.ADIS_3683"/>
<dbReference type="Proteomes" id="UP000013909">
    <property type="component" value="Unassembled WGS sequence"/>
</dbReference>
<evidence type="ECO:0000313" key="5">
    <source>
        <dbReference type="EMBL" id="EON75792.1"/>
    </source>
</evidence>
<organism evidence="5 6">
    <name type="scientific">Lunatimonas lonarensis</name>
    <dbReference type="NCBI Taxonomy" id="1232681"/>
    <lineage>
        <taxon>Bacteria</taxon>
        <taxon>Pseudomonadati</taxon>
        <taxon>Bacteroidota</taxon>
        <taxon>Cytophagia</taxon>
        <taxon>Cytophagales</taxon>
        <taxon>Cyclobacteriaceae</taxon>
    </lineage>
</organism>
<dbReference type="InterPro" id="IPR058637">
    <property type="entry name" value="YknX-like_C"/>
</dbReference>
<dbReference type="Gene3D" id="2.40.420.20">
    <property type="match status" value="1"/>
</dbReference>
<reference evidence="5 6" key="1">
    <citation type="submission" date="2013-02" db="EMBL/GenBank/DDBJ databases">
        <title>A novel strain isolated from Lonar lake, Maharashtra, India.</title>
        <authorList>
            <person name="Singh A."/>
        </authorList>
    </citation>
    <scope>NUCLEOTIDE SEQUENCE [LARGE SCALE GENOMIC DNA]</scope>
    <source>
        <strain evidence="5 6">AK24</strain>
    </source>
</reference>
<dbReference type="AlphaFoldDB" id="R7ZNY2"/>
<dbReference type="Gene3D" id="2.40.30.170">
    <property type="match status" value="1"/>
</dbReference>
<sequence length="377" mass="42157">MKKYHVLFIVTLLSVSFACEKKAENIDLKKAELEQYQKEAAELKVKIDALTAEIAAMDPAFGKAQRKEVLVTTLSPRKGYFAHFVEVTGSVLSKKNVNISAEVAGRLQEVSAVEGMQVKRGQVLARIDAEAVDRNIDELKSQLELAEVLYQRQKRLWEQEIGTEIQFLEVKNRKENLEKSLASLQTQKDRTEVRAPFDGTVETVMVRLGELVQPGSPMINFVGDSDLFIEGDVSERYVGVLQKGDSVEVVFPSIDRRLETKVSAVGSVINPNNRTFKVEVFLPKLPLVKPNMISVLRINDYHKDDAVVIPSYLILQDNKGDYVFVVEQGSAVKRYIRRGMTQGDQTEILEGLAGSEQLVDKGFREVGNNTPVKIATS</sequence>
<feature type="coiled-coil region" evidence="2">
    <location>
        <begin position="19"/>
        <end position="53"/>
    </location>
</feature>
<dbReference type="Pfam" id="PF25989">
    <property type="entry name" value="YknX_C"/>
    <property type="match status" value="1"/>
</dbReference>
<evidence type="ECO:0000256" key="2">
    <source>
        <dbReference type="SAM" id="Coils"/>
    </source>
</evidence>